<dbReference type="Pfam" id="PF07714">
    <property type="entry name" value="PK_Tyr_Ser-Thr"/>
    <property type="match status" value="1"/>
</dbReference>
<evidence type="ECO:0000256" key="4">
    <source>
        <dbReference type="ARBA" id="ARBA00022729"/>
    </source>
</evidence>
<organism evidence="16">
    <name type="scientific">Wollemia nobilis</name>
    <dbReference type="NCBI Taxonomy" id="56998"/>
    <lineage>
        <taxon>Eukaryota</taxon>
        <taxon>Viridiplantae</taxon>
        <taxon>Streptophyta</taxon>
        <taxon>Embryophyta</taxon>
        <taxon>Tracheophyta</taxon>
        <taxon>Spermatophyta</taxon>
        <taxon>Pinopsida</taxon>
        <taxon>Pinidae</taxon>
        <taxon>Conifers II</taxon>
        <taxon>Araucariales</taxon>
        <taxon>Araucariaceae</taxon>
        <taxon>Wollemia</taxon>
    </lineage>
</organism>
<evidence type="ECO:0000256" key="9">
    <source>
        <dbReference type="ARBA" id="ARBA00023170"/>
    </source>
</evidence>
<evidence type="ECO:0000256" key="13">
    <source>
        <dbReference type="SAM" id="SignalP"/>
    </source>
</evidence>
<keyword evidence="12" id="KW-0812">Transmembrane</keyword>
<dbReference type="EMBL" id="GCHU01025403">
    <property type="protein sequence ID" value="JAG85603.1"/>
    <property type="molecule type" value="Transcribed_RNA"/>
</dbReference>
<feature type="signal peptide" evidence="13">
    <location>
        <begin position="1"/>
        <end position="33"/>
    </location>
</feature>
<dbReference type="SUPFAM" id="SSF56112">
    <property type="entry name" value="Protein kinase-like (PK-like)"/>
    <property type="match status" value="1"/>
</dbReference>
<evidence type="ECO:0000313" key="16">
    <source>
        <dbReference type="EMBL" id="JAG85603.1"/>
    </source>
</evidence>
<evidence type="ECO:0000256" key="3">
    <source>
        <dbReference type="ARBA" id="ARBA00022679"/>
    </source>
</evidence>
<dbReference type="PROSITE" id="PS50011">
    <property type="entry name" value="PROTEIN_KINASE_DOM"/>
    <property type="match status" value="1"/>
</dbReference>
<dbReference type="InterPro" id="IPR001245">
    <property type="entry name" value="Ser-Thr/Tyr_kinase_cat_dom"/>
</dbReference>
<dbReference type="InterPro" id="IPR002902">
    <property type="entry name" value="GNK2"/>
</dbReference>
<dbReference type="AlphaFoldDB" id="A0A0C9S4A1"/>
<dbReference type="GO" id="GO:0004674">
    <property type="term" value="F:protein serine/threonine kinase activity"/>
    <property type="evidence" value="ECO:0007669"/>
    <property type="project" value="UniProtKB-KW"/>
</dbReference>
<dbReference type="Pfam" id="PF01657">
    <property type="entry name" value="Stress-antifung"/>
    <property type="match status" value="2"/>
</dbReference>
<dbReference type="CDD" id="cd23509">
    <property type="entry name" value="Gnk2-like"/>
    <property type="match status" value="2"/>
</dbReference>
<feature type="domain" description="Protein kinase" evidence="14">
    <location>
        <begin position="349"/>
        <end position="626"/>
    </location>
</feature>
<feature type="transmembrane region" description="Helical" evidence="12">
    <location>
        <begin position="278"/>
        <end position="297"/>
    </location>
</feature>
<evidence type="ECO:0000256" key="11">
    <source>
        <dbReference type="SAM" id="MobiDB-lite"/>
    </source>
</evidence>
<dbReference type="Gene3D" id="3.30.430.20">
    <property type="entry name" value="Gnk2 domain, C-X8-C-X2-C motif"/>
    <property type="match status" value="2"/>
</dbReference>
<evidence type="ECO:0000259" key="15">
    <source>
        <dbReference type="PROSITE" id="PS51473"/>
    </source>
</evidence>
<keyword evidence="12" id="KW-0472">Membrane</keyword>
<keyword evidence="12" id="KW-1133">Transmembrane helix</keyword>
<dbReference type="FunFam" id="1.10.510.10:FF:000060">
    <property type="entry name" value="G-type lectin S-receptor-like serine/threonine-protein kinase"/>
    <property type="match status" value="1"/>
</dbReference>
<keyword evidence="9" id="KW-0675">Receptor</keyword>
<name>A0A0C9S4A1_9CONI</name>
<sequence length="683" mass="75496">MVSRSAMGRCRCEVLLTLLLMSALMVRTSGALAQVCNAKKYSTGSDFDVNLNELLRYLVRDASEKGLATFSYGQSPNKVFGLLQCRGDASREMCDTCSRNAIVEIRKTCPEARGALVWFDFCFLRYENSNFFPSLNSEDLVGSVCNNVAASNVGTYTVAIKQLMYSLAAEASTPANRGFAAGQGQDSFNQTIYGLVQCIDLASLNCSRCVYNAIAGTPENCLTDSGGQVLANSCQIRFGKKKFYSSPLPLPSQEASSLEKPSVSLSQDKSSRRNPTKLIIVMAVFGGVLLALVFFLIKLFPVSRTAEAALFKTMRHDEEVPRDNTEESLSQQDQIIFKLKALKLATSDFHDDNKVGEGGFGPVYKGTLPDGRQIAVKKLSMKSKQGKNEFLNEVKIVAKIQHRNLVKLLGCCASRMEKLLVYEYMPNNSLEKMLFDPERRHILDWQKRYNIVLGVARGLLYLHEDSQPRIIHRDIKAGNILLDEKLNPKISDFGMARLVRAETAQVNTRIAGTYGYMAPEYAMRGELSVKVDIFSYGVLLLEIVSGRKNTEINLSQNMQILLRWAWGLYTNGKALDIMDQTLGELCPEEQVLRCIHIGLLCVQADATARPPMSSVFLMLSSDSIALPIPTVPGFVHVNHTLENSPFFGKDGSSRASAASSFSSHSPLVPCSRNDISITQMEGR</sequence>
<accession>A0A0C9S4A1</accession>
<evidence type="ECO:0000256" key="2">
    <source>
        <dbReference type="ARBA" id="ARBA00022527"/>
    </source>
</evidence>
<keyword evidence="2" id="KW-0723">Serine/threonine-protein kinase</keyword>
<dbReference type="InterPro" id="IPR008271">
    <property type="entry name" value="Ser/Thr_kinase_AS"/>
</dbReference>
<dbReference type="PANTHER" id="PTHR47973">
    <property type="entry name" value="CYSTEINE-RICH RECEPTOR-LIKE PROTEIN KINASE 3"/>
    <property type="match status" value="1"/>
</dbReference>
<feature type="region of interest" description="Disordered" evidence="11">
    <location>
        <begin position="251"/>
        <end position="270"/>
    </location>
</feature>
<dbReference type="InterPro" id="IPR000719">
    <property type="entry name" value="Prot_kinase_dom"/>
</dbReference>
<dbReference type="Gene3D" id="1.10.510.10">
    <property type="entry name" value="Transferase(Phosphotransferase) domain 1"/>
    <property type="match status" value="1"/>
</dbReference>
<keyword evidence="10" id="KW-0325">Glycoprotein</keyword>
<protein>
    <submittedName>
        <fullName evidence="16">TSA: Wollemia nobilis Ref_Wollemi_Transcript_25594_2264 transcribed RNA sequence</fullName>
    </submittedName>
</protein>
<dbReference type="InterPro" id="IPR038408">
    <property type="entry name" value="GNK2_sf"/>
</dbReference>
<evidence type="ECO:0000256" key="1">
    <source>
        <dbReference type="ARBA" id="ARBA00002571"/>
    </source>
</evidence>
<dbReference type="FunFam" id="3.30.200.20:FF:000327">
    <property type="entry name" value="Cysteine-rich receptor-like protein kinase 10"/>
    <property type="match status" value="1"/>
</dbReference>
<keyword evidence="5" id="KW-0547">Nucleotide-binding</keyword>
<evidence type="ECO:0000256" key="6">
    <source>
        <dbReference type="ARBA" id="ARBA00022777"/>
    </source>
</evidence>
<evidence type="ECO:0000256" key="8">
    <source>
        <dbReference type="ARBA" id="ARBA00023157"/>
    </source>
</evidence>
<feature type="domain" description="Gnk2-homologous" evidence="15">
    <location>
        <begin position="29"/>
        <end position="131"/>
    </location>
</feature>
<proteinExistence type="predicted"/>
<keyword evidence="3" id="KW-0808">Transferase</keyword>
<evidence type="ECO:0000259" key="14">
    <source>
        <dbReference type="PROSITE" id="PS50011"/>
    </source>
</evidence>
<evidence type="ECO:0000256" key="12">
    <source>
        <dbReference type="SAM" id="Phobius"/>
    </source>
</evidence>
<dbReference type="SMART" id="SM00220">
    <property type="entry name" value="S_TKc"/>
    <property type="match status" value="1"/>
</dbReference>
<evidence type="ECO:0000256" key="5">
    <source>
        <dbReference type="ARBA" id="ARBA00022741"/>
    </source>
</evidence>
<dbReference type="PROSITE" id="PS51473">
    <property type="entry name" value="GNK2"/>
    <property type="match status" value="2"/>
</dbReference>
<evidence type="ECO:0000256" key="7">
    <source>
        <dbReference type="ARBA" id="ARBA00022840"/>
    </source>
</evidence>
<feature type="chain" id="PRO_5002202583" evidence="13">
    <location>
        <begin position="34"/>
        <end position="683"/>
    </location>
</feature>
<keyword evidence="8" id="KW-1015">Disulfide bond</keyword>
<dbReference type="Gene3D" id="3.30.200.20">
    <property type="entry name" value="Phosphorylase Kinase, domain 1"/>
    <property type="match status" value="1"/>
</dbReference>
<reference evidence="16" key="1">
    <citation type="submission" date="2015-02" db="EMBL/GenBank/DDBJ databases">
        <title>A transcriptome of Wollemia nobilis - a relic of Gondwana.</title>
        <authorList>
            <person name="Chia J.Y."/>
            <person name="Leong Y.S."/>
            <person name="Abdul Karim S."/>
            <person name="Wan Azmi N."/>
            <person name="Hercus R."/>
            <person name="Croft L."/>
        </authorList>
    </citation>
    <scope>NUCLEOTIDE SEQUENCE</scope>
    <source>
        <strain evidence="16">MaeBrown</strain>
        <tissue evidence="16">Leaf</tissue>
    </source>
</reference>
<dbReference type="InterPro" id="IPR052059">
    <property type="entry name" value="CR_Ser/Thr_kinase"/>
</dbReference>
<dbReference type="InterPro" id="IPR011009">
    <property type="entry name" value="Kinase-like_dom_sf"/>
</dbReference>
<dbReference type="GO" id="GO:0005524">
    <property type="term" value="F:ATP binding"/>
    <property type="evidence" value="ECO:0007669"/>
    <property type="project" value="UniProtKB-KW"/>
</dbReference>
<evidence type="ECO:0000256" key="10">
    <source>
        <dbReference type="ARBA" id="ARBA00023180"/>
    </source>
</evidence>
<keyword evidence="6" id="KW-0418">Kinase</keyword>
<feature type="domain" description="Gnk2-homologous" evidence="15">
    <location>
        <begin position="138"/>
        <end position="243"/>
    </location>
</feature>
<dbReference type="PROSITE" id="PS00108">
    <property type="entry name" value="PROTEIN_KINASE_ST"/>
    <property type="match status" value="1"/>
</dbReference>
<dbReference type="CDD" id="cd14066">
    <property type="entry name" value="STKc_IRAK"/>
    <property type="match status" value="1"/>
</dbReference>
<comment type="function">
    <text evidence="1">Exerts antifungal activity through its carbohydrate-binding specificity.</text>
</comment>
<keyword evidence="7" id="KW-0067">ATP-binding</keyword>
<keyword evidence="4 13" id="KW-0732">Signal</keyword>